<sequence length="169" mass="18813">MNLGENPFDISRKYRQDAMNNALAQPQIAASQQQELFQQQQIAASQYEIQAKQQQQDAINKAIADGDMASAAALSVDLKTAAALRTQLEQDKVARTFTPIYYLLKQGETDAAMEYMQEIYASADDPEDREAFAKLMVEIVQNPSLALARVRSVILIGASNIHEQFIESD</sequence>
<dbReference type="Proteomes" id="UP000249081">
    <property type="component" value="Unassembled WGS sequence"/>
</dbReference>
<gene>
    <name evidence="1" type="ORF">DCF17_09715</name>
</gene>
<reference evidence="1 2" key="2">
    <citation type="submission" date="2018-06" db="EMBL/GenBank/DDBJ databases">
        <title>Metagenomic assembly of (sub)arctic Cyanobacteria and their associated microbiome from non-axenic cultures.</title>
        <authorList>
            <person name="Baurain D."/>
        </authorList>
    </citation>
    <scope>NUCLEOTIDE SEQUENCE [LARGE SCALE GENOMIC DNA]</scope>
    <source>
        <strain evidence="1">ULC041bin1</strain>
    </source>
</reference>
<dbReference type="EMBL" id="QBMN01000055">
    <property type="protein sequence ID" value="PZO42020.1"/>
    <property type="molecule type" value="Genomic_DNA"/>
</dbReference>
<organism evidence="1 2">
    <name type="scientific">Shackletoniella antarctica</name>
    <dbReference type="NCBI Taxonomy" id="268115"/>
    <lineage>
        <taxon>Bacteria</taxon>
        <taxon>Bacillati</taxon>
        <taxon>Cyanobacteriota</taxon>
        <taxon>Cyanophyceae</taxon>
        <taxon>Oculatellales</taxon>
        <taxon>Oculatellaceae</taxon>
        <taxon>Shackletoniella</taxon>
    </lineage>
</organism>
<proteinExistence type="predicted"/>
<name>A0A2W4WC21_9CYAN</name>
<dbReference type="AlphaFoldDB" id="A0A2W4WC21"/>
<reference evidence="2" key="1">
    <citation type="submission" date="2018-04" db="EMBL/GenBank/DDBJ databases">
        <authorList>
            <person name="Cornet L."/>
        </authorList>
    </citation>
    <scope>NUCLEOTIDE SEQUENCE [LARGE SCALE GENOMIC DNA]</scope>
</reference>
<evidence type="ECO:0000313" key="2">
    <source>
        <dbReference type="Proteomes" id="UP000249081"/>
    </source>
</evidence>
<accession>A0A2W4WC21</accession>
<evidence type="ECO:0000313" key="1">
    <source>
        <dbReference type="EMBL" id="PZO42020.1"/>
    </source>
</evidence>
<comment type="caution">
    <text evidence="1">The sequence shown here is derived from an EMBL/GenBank/DDBJ whole genome shotgun (WGS) entry which is preliminary data.</text>
</comment>
<protein>
    <submittedName>
        <fullName evidence="1">Uncharacterized protein</fullName>
    </submittedName>
</protein>